<dbReference type="Gene3D" id="3.40.1350.60">
    <property type="match status" value="1"/>
</dbReference>
<dbReference type="InterPro" id="IPR041465">
    <property type="entry name" value="SfsA_N"/>
</dbReference>
<name>A0A7V5XYU2_UNCW3</name>
<comment type="caution">
    <text evidence="2">The sequence shown here is derived from an EMBL/GenBank/DDBJ whole genome shotgun (WGS) entry which is preliminary data.</text>
</comment>
<dbReference type="PANTHER" id="PTHR37460">
    <property type="entry name" value="ENDONUCLEASE III"/>
    <property type="match status" value="1"/>
</dbReference>
<proteinExistence type="predicted"/>
<dbReference type="InterPro" id="IPR040452">
    <property type="entry name" value="SfsA_C"/>
</dbReference>
<evidence type="ECO:0000259" key="1">
    <source>
        <dbReference type="SMART" id="SM00465"/>
    </source>
</evidence>
<sequence length="368" mass="44112">MKLIKGIFLKRLNRFLGECLVNNKKVKAYLPNPGRLWEILLPKRILYLEKVKKKKKLPYLIWGAEKDGDFVLLNTNYTNELAEKLIKEKKLKGWADKKIIKREAKIKNWRIDFLLKDNDKERPLEVKSCTLFYGKMAFFPDAVSERAKNHLYLLAENNGYLLFIIYSPKIYYFLPDFHTDFDFSFTLYKLRKKIKIKAVSVKVDKDLKYQFIREVKIPWQVFERFKSDRGNYLIVGELKKTKKILIGKLGEIEFKKGYYLYVGRAMKNLTKRIKRHLRKKKKKRWHIDYLIDYLKDLKAIPIRSEKNFECELAQDLAKINFSPIKKFGASDCFCKSHLYYSPINPFLIEDFINVINKYRFSPLLKYLY</sequence>
<dbReference type="CDD" id="cd10441">
    <property type="entry name" value="GIY-YIG_COG1833"/>
    <property type="match status" value="1"/>
</dbReference>
<dbReference type="Pfam" id="PF01986">
    <property type="entry name" value="DUF123"/>
    <property type="match status" value="1"/>
</dbReference>
<dbReference type="Gene3D" id="2.40.50.580">
    <property type="match status" value="1"/>
</dbReference>
<dbReference type="InterPro" id="IPR000305">
    <property type="entry name" value="GIY-YIG_endonuc"/>
</dbReference>
<evidence type="ECO:0000313" key="2">
    <source>
        <dbReference type="EMBL" id="HHR48042.1"/>
    </source>
</evidence>
<dbReference type="Pfam" id="PF03749">
    <property type="entry name" value="SfsA"/>
    <property type="match status" value="1"/>
</dbReference>
<dbReference type="AlphaFoldDB" id="A0A7V5XYU2"/>
<dbReference type="InterPro" id="IPR005224">
    <property type="entry name" value="SfsA"/>
</dbReference>
<dbReference type="PANTHER" id="PTHR37460:SF1">
    <property type="entry name" value="ENDONUCLEASE III"/>
    <property type="match status" value="1"/>
</dbReference>
<gene>
    <name evidence="2" type="primary">sfsA</name>
    <name evidence="2" type="ORF">ENV79_00125</name>
</gene>
<reference evidence="2" key="1">
    <citation type="journal article" date="2020" name="mSystems">
        <title>Genome- and Community-Level Interaction Insights into Carbon Utilization and Element Cycling Functions of Hydrothermarchaeota in Hydrothermal Sediment.</title>
        <authorList>
            <person name="Zhou Z."/>
            <person name="Liu Y."/>
            <person name="Xu W."/>
            <person name="Pan J."/>
            <person name="Luo Z.H."/>
            <person name="Li M."/>
        </authorList>
    </citation>
    <scope>NUCLEOTIDE SEQUENCE [LARGE SCALE GENOMIC DNA]</scope>
    <source>
        <strain evidence="2">SpSt-791</strain>
    </source>
</reference>
<accession>A0A7V5XYU2</accession>
<dbReference type="InterPro" id="IPR002837">
    <property type="entry name" value="DUF123"/>
</dbReference>
<protein>
    <submittedName>
        <fullName evidence="2">DNA/RNA nuclease SfsA</fullName>
    </submittedName>
</protein>
<dbReference type="EMBL" id="DTHS01000001">
    <property type="protein sequence ID" value="HHR48042.1"/>
    <property type="molecule type" value="Genomic_DNA"/>
</dbReference>
<organism evidence="2">
    <name type="scientific">candidate division WOR-3 bacterium</name>
    <dbReference type="NCBI Taxonomy" id="2052148"/>
    <lineage>
        <taxon>Bacteria</taxon>
        <taxon>Bacteria division WOR-3</taxon>
    </lineage>
</organism>
<dbReference type="SMART" id="SM00465">
    <property type="entry name" value="GIYc"/>
    <property type="match status" value="1"/>
</dbReference>
<feature type="domain" description="GIY-YIG" evidence="1">
    <location>
        <begin position="246"/>
        <end position="342"/>
    </location>
</feature>
<dbReference type="GO" id="GO:0003677">
    <property type="term" value="F:DNA binding"/>
    <property type="evidence" value="ECO:0007669"/>
    <property type="project" value="InterPro"/>
</dbReference>
<dbReference type="Pfam" id="PF17746">
    <property type="entry name" value="SfsA_N"/>
    <property type="match status" value="1"/>
</dbReference>
<dbReference type="CDD" id="cd22359">
    <property type="entry name" value="SfsA-like_bacterial"/>
    <property type="match status" value="1"/>
</dbReference>
<dbReference type="NCBIfam" id="TIGR00230">
    <property type="entry name" value="sfsA"/>
    <property type="match status" value="1"/>
</dbReference>